<feature type="compositionally biased region" description="Low complexity" evidence="2">
    <location>
        <begin position="119"/>
        <end position="142"/>
    </location>
</feature>
<feature type="coiled-coil region" evidence="1">
    <location>
        <begin position="68"/>
        <end position="102"/>
    </location>
</feature>
<feature type="region of interest" description="Disordered" evidence="2">
    <location>
        <begin position="105"/>
        <end position="228"/>
    </location>
</feature>
<reference evidence="3" key="1">
    <citation type="submission" date="2023-06" db="EMBL/GenBank/DDBJ databases">
        <authorList>
            <person name="Noh H."/>
        </authorList>
    </citation>
    <scope>NUCLEOTIDE SEQUENCE</scope>
    <source>
        <strain evidence="3">DUCC20226</strain>
    </source>
</reference>
<name>A0AAD9SLB3_PHOAM</name>
<dbReference type="Proteomes" id="UP001265746">
    <property type="component" value="Unassembled WGS sequence"/>
</dbReference>
<dbReference type="AlphaFoldDB" id="A0AAD9SLB3"/>
<dbReference type="EMBL" id="JAUJFL010000002">
    <property type="protein sequence ID" value="KAK2610669.1"/>
    <property type="molecule type" value="Genomic_DNA"/>
</dbReference>
<keyword evidence="1" id="KW-0175">Coiled coil</keyword>
<feature type="region of interest" description="Disordered" evidence="2">
    <location>
        <begin position="241"/>
        <end position="340"/>
    </location>
</feature>
<accession>A0AAD9SLB3</accession>
<feature type="compositionally biased region" description="Polar residues" evidence="2">
    <location>
        <begin position="308"/>
        <end position="321"/>
    </location>
</feature>
<feature type="compositionally biased region" description="Basic and acidic residues" evidence="2">
    <location>
        <begin position="388"/>
        <end position="400"/>
    </location>
</feature>
<evidence type="ECO:0000313" key="4">
    <source>
        <dbReference type="Proteomes" id="UP001265746"/>
    </source>
</evidence>
<proteinExistence type="predicted"/>
<evidence type="ECO:0000256" key="1">
    <source>
        <dbReference type="SAM" id="Coils"/>
    </source>
</evidence>
<protein>
    <submittedName>
        <fullName evidence="3">Uncharacterized protein</fullName>
    </submittedName>
</protein>
<gene>
    <name evidence="3" type="ORF">N8I77_004081</name>
</gene>
<feature type="compositionally biased region" description="Gly residues" evidence="2">
    <location>
        <begin position="410"/>
        <end position="440"/>
    </location>
</feature>
<feature type="compositionally biased region" description="Polar residues" evidence="2">
    <location>
        <begin position="200"/>
        <end position="211"/>
    </location>
</feature>
<feature type="compositionally biased region" description="Polar residues" evidence="2">
    <location>
        <begin position="176"/>
        <end position="190"/>
    </location>
</feature>
<feature type="region of interest" description="Disordered" evidence="2">
    <location>
        <begin position="383"/>
        <end position="440"/>
    </location>
</feature>
<feature type="compositionally biased region" description="Basic and acidic residues" evidence="2">
    <location>
        <begin position="328"/>
        <end position="340"/>
    </location>
</feature>
<sequence length="440" mass="48067">MAEDTCRVATCPILDLLLARLSTSASPTAEVHTLALHHLRSRPKTVDGRAGSHKADRFFALPGILEMLVQQQQQQQAWEQEQQRAQQAMQQLSQQAVQQNVRRNVEAMPQQQHQKQLVAQGATRMAQQQGQQAQKQKQQQQMREQRLEQHRQQRSQQQPIRPVTETRVVSGPPPVTTSSLQGLQESQTAVSAPAPRQACLETNTIVQSSQVQRRDHQPSPNVVDYTQRPFGIPAFARDLAAGRPSHHDETARRWAGSPPGHAQQPRKQGNDDEDYIIINDGWPYSPSEESDDSDNTDQKRPPSRASPVDSTLSAELDQTASKPGAKSLHGELLDDPEVARVRREEGELAALALAGAANTLHGGGRGLHGVADAQVVANDRQIQQRQDVINEHLRHEEERRGAKRQKKEGASGGGGGGDEARGGGSRRGGSRGGPSGGVGV</sequence>
<comment type="caution">
    <text evidence="3">The sequence shown here is derived from an EMBL/GenBank/DDBJ whole genome shotgun (WGS) entry which is preliminary data.</text>
</comment>
<evidence type="ECO:0000313" key="3">
    <source>
        <dbReference type="EMBL" id="KAK2610669.1"/>
    </source>
</evidence>
<organism evidence="3 4">
    <name type="scientific">Phomopsis amygdali</name>
    <name type="common">Fusicoccum amygdali</name>
    <dbReference type="NCBI Taxonomy" id="1214568"/>
    <lineage>
        <taxon>Eukaryota</taxon>
        <taxon>Fungi</taxon>
        <taxon>Dikarya</taxon>
        <taxon>Ascomycota</taxon>
        <taxon>Pezizomycotina</taxon>
        <taxon>Sordariomycetes</taxon>
        <taxon>Sordariomycetidae</taxon>
        <taxon>Diaporthales</taxon>
        <taxon>Diaporthaceae</taxon>
        <taxon>Diaporthe</taxon>
    </lineage>
</organism>
<evidence type="ECO:0000256" key="2">
    <source>
        <dbReference type="SAM" id="MobiDB-lite"/>
    </source>
</evidence>
<keyword evidence="4" id="KW-1185">Reference proteome</keyword>